<evidence type="ECO:0000256" key="1">
    <source>
        <dbReference type="SAM" id="SignalP"/>
    </source>
</evidence>
<dbReference type="KEGG" id="amon:H9L24_20990"/>
<evidence type="ECO:0000313" key="3">
    <source>
        <dbReference type="Proteomes" id="UP000516057"/>
    </source>
</evidence>
<name>A0A7H0HFE7_9BURK</name>
<keyword evidence="1" id="KW-0732">Signal</keyword>
<feature type="signal peptide" evidence="1">
    <location>
        <begin position="1"/>
        <end position="25"/>
    </location>
</feature>
<dbReference type="Proteomes" id="UP000516057">
    <property type="component" value="Chromosome"/>
</dbReference>
<accession>A0A7H0HFE7</accession>
<sequence length="177" mass="18029">MTLLPDPLMRGLRALLCAAFVGLLAACGPGTGGTGTGPVGGVLGFSGMVSPGFGVGVSVLPPCAADCATVALQLEDEQLEFRALCYRFVHQGPWDIDAKGVAEVAGALETRVQAEGGARTETQPARMRLRFSEPRADSPQVELTVLDPTGQAALLAPVTLHRNAGGPSAAPSACGHP</sequence>
<reference evidence="2 3" key="1">
    <citation type="submission" date="2020-08" db="EMBL/GenBank/DDBJ databases">
        <title>Genome sequence of Acidovorax monticola KACC 19171T.</title>
        <authorList>
            <person name="Hyun D.-W."/>
            <person name="Bae J.-W."/>
        </authorList>
    </citation>
    <scope>NUCLEOTIDE SEQUENCE [LARGE SCALE GENOMIC DNA]</scope>
    <source>
        <strain evidence="2 3">KACC 19171</strain>
    </source>
</reference>
<dbReference type="AlphaFoldDB" id="A0A7H0HFE7"/>
<gene>
    <name evidence="2" type="ORF">H9L24_20990</name>
</gene>
<keyword evidence="3" id="KW-1185">Reference proteome</keyword>
<dbReference type="RefSeq" id="WP_187736248.1">
    <property type="nucleotide sequence ID" value="NZ_CP060790.1"/>
</dbReference>
<evidence type="ECO:0000313" key="2">
    <source>
        <dbReference type="EMBL" id="QNP59263.1"/>
    </source>
</evidence>
<protein>
    <submittedName>
        <fullName evidence="2">Uncharacterized protein</fullName>
    </submittedName>
</protein>
<dbReference type="EMBL" id="CP060790">
    <property type="protein sequence ID" value="QNP59263.1"/>
    <property type="molecule type" value="Genomic_DNA"/>
</dbReference>
<organism evidence="2 3">
    <name type="scientific">Paenacidovorax monticola</name>
    <dbReference type="NCBI Taxonomy" id="1926868"/>
    <lineage>
        <taxon>Bacteria</taxon>
        <taxon>Pseudomonadati</taxon>
        <taxon>Pseudomonadota</taxon>
        <taxon>Betaproteobacteria</taxon>
        <taxon>Burkholderiales</taxon>
        <taxon>Comamonadaceae</taxon>
        <taxon>Paenacidovorax</taxon>
    </lineage>
</organism>
<feature type="chain" id="PRO_5028912584" evidence="1">
    <location>
        <begin position="26"/>
        <end position="177"/>
    </location>
</feature>
<proteinExistence type="predicted"/>